<dbReference type="Proteomes" id="UP000735302">
    <property type="component" value="Unassembled WGS sequence"/>
</dbReference>
<dbReference type="Pfam" id="PF00337">
    <property type="entry name" value="Gal-bind_lectin"/>
    <property type="match status" value="1"/>
</dbReference>
<keyword evidence="3" id="KW-0472">Membrane</keyword>
<keyword evidence="6" id="KW-1185">Reference proteome</keyword>
<dbReference type="SMART" id="SM00908">
    <property type="entry name" value="Gal-bind_lectin"/>
    <property type="match status" value="1"/>
</dbReference>
<evidence type="ECO:0000259" key="4">
    <source>
        <dbReference type="PROSITE" id="PS51304"/>
    </source>
</evidence>
<comment type="caution">
    <text evidence="5">The sequence shown here is derived from an EMBL/GenBank/DDBJ whole genome shotgun (WGS) entry which is preliminary data.</text>
</comment>
<gene>
    <name evidence="5" type="ORF">PoB_000416800</name>
</gene>
<feature type="transmembrane region" description="Helical" evidence="3">
    <location>
        <begin position="23"/>
        <end position="44"/>
    </location>
</feature>
<keyword evidence="1 2" id="KW-0430">Lectin</keyword>
<feature type="domain" description="Galectin" evidence="4">
    <location>
        <begin position="143"/>
        <end position="277"/>
    </location>
</feature>
<dbReference type="GO" id="GO:0030246">
    <property type="term" value="F:carbohydrate binding"/>
    <property type="evidence" value="ECO:0007669"/>
    <property type="project" value="UniProtKB-UniRule"/>
</dbReference>
<keyword evidence="3" id="KW-1133">Transmembrane helix</keyword>
<evidence type="ECO:0000256" key="3">
    <source>
        <dbReference type="SAM" id="Phobius"/>
    </source>
</evidence>
<sequence>MINLYGQELTRGSATLSVMLSPLLYYLIVWSSVCTCALGSTTFVKYTDRKFICRPDPVPLRLSPGWGNNLACARQCQRQLHCIAFMFTPHNTISQNTATGARPGTCLWCPASTIVNISFTATDPLLETWINVLGYLVQPKNRELFAIPGALSVGRIVILQGRVPDPVLHSSQFTLYINNSENVAVGISPRFLSHKNFKRVAILTRINGEWKEEYLWPKGFFPFPPGGKIEFAVLATGEGFRVYINGDFTVTVTSTAHWLDEVGYAAVRNINEALVTF</sequence>
<evidence type="ECO:0000256" key="1">
    <source>
        <dbReference type="ARBA" id="ARBA00022734"/>
    </source>
</evidence>
<dbReference type="PROSITE" id="PS51304">
    <property type="entry name" value="GALECTIN"/>
    <property type="match status" value="1"/>
</dbReference>
<dbReference type="SUPFAM" id="SSF49899">
    <property type="entry name" value="Concanavalin A-like lectins/glucanases"/>
    <property type="match status" value="1"/>
</dbReference>
<dbReference type="Gene3D" id="2.60.120.200">
    <property type="match status" value="1"/>
</dbReference>
<dbReference type="AlphaFoldDB" id="A0AAV3Y660"/>
<dbReference type="EMBL" id="BLXT01000501">
    <property type="protein sequence ID" value="GFN77662.1"/>
    <property type="molecule type" value="Genomic_DNA"/>
</dbReference>
<evidence type="ECO:0000313" key="5">
    <source>
        <dbReference type="EMBL" id="GFN77662.1"/>
    </source>
</evidence>
<evidence type="ECO:0000256" key="2">
    <source>
        <dbReference type="RuleBase" id="RU102079"/>
    </source>
</evidence>
<organism evidence="5 6">
    <name type="scientific">Plakobranchus ocellatus</name>
    <dbReference type="NCBI Taxonomy" id="259542"/>
    <lineage>
        <taxon>Eukaryota</taxon>
        <taxon>Metazoa</taxon>
        <taxon>Spiralia</taxon>
        <taxon>Lophotrochozoa</taxon>
        <taxon>Mollusca</taxon>
        <taxon>Gastropoda</taxon>
        <taxon>Heterobranchia</taxon>
        <taxon>Euthyneura</taxon>
        <taxon>Panpulmonata</taxon>
        <taxon>Sacoglossa</taxon>
        <taxon>Placobranchoidea</taxon>
        <taxon>Plakobranchidae</taxon>
        <taxon>Plakobranchus</taxon>
    </lineage>
</organism>
<dbReference type="InterPro" id="IPR001079">
    <property type="entry name" value="Galectin_CRD"/>
</dbReference>
<keyword evidence="3" id="KW-0812">Transmembrane</keyword>
<evidence type="ECO:0000313" key="6">
    <source>
        <dbReference type="Proteomes" id="UP000735302"/>
    </source>
</evidence>
<protein>
    <recommendedName>
        <fullName evidence="2">Galectin</fullName>
    </recommendedName>
</protein>
<name>A0AAV3Y660_9GAST</name>
<proteinExistence type="predicted"/>
<accession>A0AAV3Y660</accession>
<dbReference type="InterPro" id="IPR013320">
    <property type="entry name" value="ConA-like_dom_sf"/>
</dbReference>
<reference evidence="5 6" key="1">
    <citation type="journal article" date="2021" name="Elife">
        <title>Chloroplast acquisition without the gene transfer in kleptoplastic sea slugs, Plakobranchus ocellatus.</title>
        <authorList>
            <person name="Maeda T."/>
            <person name="Takahashi S."/>
            <person name="Yoshida T."/>
            <person name="Shimamura S."/>
            <person name="Takaki Y."/>
            <person name="Nagai Y."/>
            <person name="Toyoda A."/>
            <person name="Suzuki Y."/>
            <person name="Arimoto A."/>
            <person name="Ishii H."/>
            <person name="Satoh N."/>
            <person name="Nishiyama T."/>
            <person name="Hasebe M."/>
            <person name="Maruyama T."/>
            <person name="Minagawa J."/>
            <person name="Obokata J."/>
            <person name="Shigenobu S."/>
        </authorList>
    </citation>
    <scope>NUCLEOTIDE SEQUENCE [LARGE SCALE GENOMIC DNA]</scope>
</reference>